<keyword evidence="8" id="KW-0408">Iron</keyword>
<keyword evidence="11" id="KW-0472">Membrane</keyword>
<dbReference type="InterPro" id="IPR006657">
    <property type="entry name" value="MoPterin_dinucl-bd_dom"/>
</dbReference>
<evidence type="ECO:0000256" key="8">
    <source>
        <dbReference type="ARBA" id="ARBA00023004"/>
    </source>
</evidence>
<dbReference type="SUPFAM" id="SSF53706">
    <property type="entry name" value="Formate dehydrogenase/DMSO reductase, domains 1-3"/>
    <property type="match status" value="1"/>
</dbReference>
<feature type="domain" description="2Fe-2S ferredoxin-type" evidence="13">
    <location>
        <begin position="2"/>
        <end position="99"/>
    </location>
</feature>
<dbReference type="GO" id="GO:0042773">
    <property type="term" value="P:ATP synthesis coupled electron transport"/>
    <property type="evidence" value="ECO:0007669"/>
    <property type="project" value="InterPro"/>
</dbReference>
<dbReference type="Gene3D" id="3.40.50.740">
    <property type="match status" value="1"/>
</dbReference>
<keyword evidence="6" id="KW-0479">Metal-binding</keyword>
<dbReference type="GO" id="GO:0051539">
    <property type="term" value="F:4 iron, 4 sulfur cluster binding"/>
    <property type="evidence" value="ECO:0007669"/>
    <property type="project" value="UniProtKB-KW"/>
</dbReference>
<feature type="domain" description="4Fe-4S Mo/W bis-MGD-type" evidence="14">
    <location>
        <begin position="248"/>
        <end position="305"/>
    </location>
</feature>
<evidence type="ECO:0000256" key="12">
    <source>
        <dbReference type="ARBA" id="ARBA00034078"/>
    </source>
</evidence>
<dbReference type="Gene3D" id="3.10.20.740">
    <property type="match status" value="1"/>
</dbReference>
<evidence type="ECO:0000259" key="13">
    <source>
        <dbReference type="PROSITE" id="PS51085"/>
    </source>
</evidence>
<dbReference type="PROSITE" id="PS00641">
    <property type="entry name" value="COMPLEX1_75K_1"/>
    <property type="match status" value="1"/>
</dbReference>
<dbReference type="Pfam" id="PF13510">
    <property type="entry name" value="Fer2_4"/>
    <property type="match status" value="1"/>
</dbReference>
<dbReference type="FunFam" id="3.10.20.740:FF:000004">
    <property type="entry name" value="NADH-quinone oxidoreductase"/>
    <property type="match status" value="1"/>
</dbReference>
<keyword evidence="4" id="KW-0004">4Fe-4S</keyword>
<keyword evidence="10" id="KW-0520">NAD</keyword>
<comment type="similarity">
    <text evidence="3">Belongs to the complex I 75 kDa subunit family.</text>
</comment>
<evidence type="ECO:0000256" key="10">
    <source>
        <dbReference type="ARBA" id="ARBA00023027"/>
    </source>
</evidence>
<dbReference type="GO" id="GO:0046872">
    <property type="term" value="F:metal ion binding"/>
    <property type="evidence" value="ECO:0007669"/>
    <property type="project" value="UniProtKB-KW"/>
</dbReference>
<dbReference type="InterPro" id="IPR054351">
    <property type="entry name" value="NADH_UbQ_OxRdtase_ferredoxin"/>
</dbReference>
<dbReference type="Gene3D" id="3.30.70.20">
    <property type="match status" value="1"/>
</dbReference>
<dbReference type="SMART" id="SM00929">
    <property type="entry name" value="NADH-G_4Fe-4S_3"/>
    <property type="match status" value="1"/>
</dbReference>
<comment type="subcellular location">
    <subcellularLocation>
        <location evidence="2">Membrane</location>
    </subcellularLocation>
</comment>
<evidence type="ECO:0000256" key="9">
    <source>
        <dbReference type="ARBA" id="ARBA00023014"/>
    </source>
</evidence>
<dbReference type="PROSITE" id="PS51839">
    <property type="entry name" value="4FE4S_HC3"/>
    <property type="match status" value="1"/>
</dbReference>
<dbReference type="PANTHER" id="PTHR43105">
    <property type="entry name" value="RESPIRATORY NITRATE REDUCTASE"/>
    <property type="match status" value="1"/>
</dbReference>
<dbReference type="HOGENOM" id="CLU_000422_11_6_0"/>
<dbReference type="eggNOG" id="COG1034">
    <property type="taxonomic scope" value="Bacteria"/>
</dbReference>
<dbReference type="InterPro" id="IPR019574">
    <property type="entry name" value="NADH_UbQ_OxRdtase_Gsu_4Fe4S-bd"/>
</dbReference>
<evidence type="ECO:0000256" key="2">
    <source>
        <dbReference type="ARBA" id="ARBA00004370"/>
    </source>
</evidence>
<dbReference type="SUPFAM" id="SSF50692">
    <property type="entry name" value="ADC-like"/>
    <property type="match status" value="1"/>
</dbReference>
<dbReference type="GO" id="GO:0016020">
    <property type="term" value="C:membrane"/>
    <property type="evidence" value="ECO:0007669"/>
    <property type="project" value="UniProtKB-SubCell"/>
</dbReference>
<dbReference type="GO" id="GO:0008137">
    <property type="term" value="F:NADH dehydrogenase (ubiquinone) activity"/>
    <property type="evidence" value="ECO:0007669"/>
    <property type="project" value="InterPro"/>
</dbReference>
<comment type="cofactor">
    <cofactor evidence="12">
        <name>[2Fe-2S] cluster</name>
        <dbReference type="ChEBI" id="CHEBI:190135"/>
    </cofactor>
</comment>
<evidence type="ECO:0000256" key="11">
    <source>
        <dbReference type="ARBA" id="ARBA00023136"/>
    </source>
</evidence>
<dbReference type="InterPro" id="IPR000283">
    <property type="entry name" value="NADH_UbQ_OxRdtase_75kDa_su_CS"/>
</dbReference>
<reference evidence="16 17" key="1">
    <citation type="journal article" date="2010" name="Stand. Genomic Sci.">
        <title>Complete genome sequence of Meiothermus silvanus type strain (VI-R2).</title>
        <authorList>
            <person name="Sikorski J."/>
            <person name="Tindall B.J."/>
            <person name="Lowry S."/>
            <person name="Lucas S."/>
            <person name="Nolan M."/>
            <person name="Copeland A."/>
            <person name="Glavina Del Rio T."/>
            <person name="Tice H."/>
            <person name="Cheng J.F."/>
            <person name="Han C."/>
            <person name="Pitluck S."/>
            <person name="Liolios K."/>
            <person name="Ivanova N."/>
            <person name="Mavromatis K."/>
            <person name="Mikhailova N."/>
            <person name="Pati A."/>
            <person name="Goodwin L."/>
            <person name="Chen A."/>
            <person name="Palaniappan K."/>
            <person name="Land M."/>
            <person name="Hauser L."/>
            <person name="Chang Y.J."/>
            <person name="Jeffries C.D."/>
            <person name="Rohde M."/>
            <person name="Goker M."/>
            <person name="Woyke T."/>
            <person name="Bristow J."/>
            <person name="Eisen J.A."/>
            <person name="Markowitz V."/>
            <person name="Hugenholtz P."/>
            <person name="Kyrpides N.C."/>
            <person name="Klenk H.P."/>
            <person name="Lapidus A."/>
        </authorList>
    </citation>
    <scope>NUCLEOTIDE SEQUENCE [LARGE SCALE GENOMIC DNA]</scope>
    <source>
        <strain evidence="17">ATCC 700542 / DSM 9946 / VI-R2</strain>
    </source>
</reference>
<dbReference type="EMBL" id="CP002042">
    <property type="protein sequence ID" value="ADH63172.1"/>
    <property type="molecule type" value="Genomic_DNA"/>
</dbReference>
<dbReference type="Pfam" id="PF00384">
    <property type="entry name" value="Molybdopterin"/>
    <property type="match status" value="1"/>
</dbReference>
<evidence type="ECO:0000256" key="7">
    <source>
        <dbReference type="ARBA" id="ARBA00022967"/>
    </source>
</evidence>
<evidence type="ECO:0000313" key="17">
    <source>
        <dbReference type="Proteomes" id="UP000001916"/>
    </source>
</evidence>
<comment type="cofactor">
    <cofactor evidence="1">
        <name>[4Fe-4S] cluster</name>
        <dbReference type="ChEBI" id="CHEBI:49883"/>
    </cofactor>
</comment>
<gene>
    <name evidence="16" type="ordered locus">Mesil_1277</name>
</gene>
<dbReference type="Pfam" id="PF22117">
    <property type="entry name" value="Fer4_Nqo3"/>
    <property type="match status" value="1"/>
</dbReference>
<evidence type="ECO:0000256" key="5">
    <source>
        <dbReference type="ARBA" id="ARBA00022714"/>
    </source>
</evidence>
<evidence type="ECO:0000259" key="14">
    <source>
        <dbReference type="PROSITE" id="PS51669"/>
    </source>
</evidence>
<dbReference type="Pfam" id="PF22151">
    <property type="entry name" value="Fer4_NDSU1"/>
    <property type="match status" value="1"/>
</dbReference>
<dbReference type="PROSITE" id="PS51669">
    <property type="entry name" value="4FE4S_MOW_BIS_MGD"/>
    <property type="match status" value="1"/>
</dbReference>
<dbReference type="Proteomes" id="UP000001916">
    <property type="component" value="Chromosome"/>
</dbReference>
<dbReference type="InterPro" id="IPR001041">
    <property type="entry name" value="2Fe-2S_ferredoxin-type"/>
</dbReference>
<keyword evidence="17" id="KW-1185">Reference proteome</keyword>
<evidence type="ECO:0000256" key="6">
    <source>
        <dbReference type="ARBA" id="ARBA00022723"/>
    </source>
</evidence>
<organism evidence="16 17">
    <name type="scientific">Allomeiothermus silvanus (strain ATCC 700542 / DSM 9946 / NBRC 106475 / NCIMB 13440 / VI-R2)</name>
    <name type="common">Thermus silvanus</name>
    <dbReference type="NCBI Taxonomy" id="526227"/>
    <lineage>
        <taxon>Bacteria</taxon>
        <taxon>Thermotogati</taxon>
        <taxon>Deinococcota</taxon>
        <taxon>Deinococci</taxon>
        <taxon>Thermales</taxon>
        <taxon>Thermaceae</taxon>
        <taxon>Allomeiothermus</taxon>
    </lineage>
</organism>
<dbReference type="Pfam" id="PF10588">
    <property type="entry name" value="NADH-G_4Fe-4S_3"/>
    <property type="match status" value="1"/>
</dbReference>
<dbReference type="GO" id="GO:0043546">
    <property type="term" value="F:molybdopterin cofactor binding"/>
    <property type="evidence" value="ECO:0007669"/>
    <property type="project" value="InterPro"/>
</dbReference>
<dbReference type="SUPFAM" id="SSF54292">
    <property type="entry name" value="2Fe-2S ferredoxin-like"/>
    <property type="match status" value="1"/>
</dbReference>
<dbReference type="PROSITE" id="PS51085">
    <property type="entry name" value="2FE2S_FER_2"/>
    <property type="match status" value="1"/>
</dbReference>
<evidence type="ECO:0000256" key="4">
    <source>
        <dbReference type="ARBA" id="ARBA00022485"/>
    </source>
</evidence>
<dbReference type="InterPro" id="IPR036010">
    <property type="entry name" value="2Fe-2S_ferredoxin-like_sf"/>
</dbReference>
<dbReference type="PROSITE" id="PS00643">
    <property type="entry name" value="COMPLEX1_75K_3"/>
    <property type="match status" value="1"/>
</dbReference>
<proteinExistence type="inferred from homology"/>
<dbReference type="OrthoDB" id="9805142at2"/>
<evidence type="ECO:0000313" key="16">
    <source>
        <dbReference type="EMBL" id="ADH63172.1"/>
    </source>
</evidence>
<evidence type="ECO:0000256" key="3">
    <source>
        <dbReference type="ARBA" id="ARBA00005404"/>
    </source>
</evidence>
<dbReference type="CDD" id="cd00207">
    <property type="entry name" value="fer2"/>
    <property type="match status" value="1"/>
</dbReference>
<dbReference type="InterPro" id="IPR050123">
    <property type="entry name" value="Prok_molybdopt-oxidoreductase"/>
</dbReference>
<dbReference type="KEGG" id="msv:Mesil_1277"/>
<dbReference type="PROSITE" id="PS00642">
    <property type="entry name" value="COMPLEX1_75K_2"/>
    <property type="match status" value="1"/>
</dbReference>
<evidence type="ECO:0000256" key="1">
    <source>
        <dbReference type="ARBA" id="ARBA00001966"/>
    </source>
</evidence>
<dbReference type="InterPro" id="IPR006656">
    <property type="entry name" value="Mopterin_OxRdtase"/>
</dbReference>
<dbReference type="AlphaFoldDB" id="D7BEC9"/>
<dbReference type="PANTHER" id="PTHR43105:SF13">
    <property type="entry name" value="NADH-UBIQUINONE OXIDOREDUCTASE 75 KDA SUBUNIT, MITOCHONDRIAL"/>
    <property type="match status" value="1"/>
</dbReference>
<keyword evidence="5" id="KW-0001">2Fe-2S</keyword>
<keyword evidence="7" id="KW-1278">Translocase</keyword>
<evidence type="ECO:0000259" key="15">
    <source>
        <dbReference type="PROSITE" id="PS51839"/>
    </source>
</evidence>
<protein>
    <submittedName>
        <fullName evidence="16">NADH-quinone oxidoreductase, chain G</fullName>
    </submittedName>
</protein>
<dbReference type="InterPro" id="IPR009010">
    <property type="entry name" value="Asp_de-COase-like_dom_sf"/>
</dbReference>
<dbReference type="Pfam" id="PF01568">
    <property type="entry name" value="Molydop_binding"/>
    <property type="match status" value="1"/>
</dbReference>
<sequence length="791" mass="85995">MPTVTINGKVVEVPAGTSVMDAVFHAGDDVPLFCSERYLSPIGACRMCLVRVGSPRKGPDGNWILDENGAPKIFWMPKLQASCVTAVSEGMVVDTLSDEVKHAQSGMVELTLANHPLDCPTCDKGGACELQDRSYEYGLVEKFYQPNPAELPHYTRFELTRRHEDKHHPLSEFIVLDRERCIHCKRCVRYFEEIPGDEVLDFIERGVHTFIGTDDTGLPSNFTGNITDICPVGALLDLTARFRARNWEYDTTETTSMDDAAGAGILVDTRSGKLERIRAALRPQTNEIWISDAARFGHEWVNQERVLRPWVRKGGKLVEATWEEAAVAIKAGLNGVPGAEIGIYLDGMATLEEGLAAALLADAWGSPHRDFAGRTAALASGFVPATFQDLSEAQFALILGDPSEETPTLHLRLSEYSRNLKPPAPLHHGIPFADLSIKERMERDKRKLAHFNTYPAQLFKWAGASGVYAPGQETAVLAALLGQGEPPQGLAEAINWTKARWSEAERVVLILGAGVLNNPEAAAKAKALAEGKGAKVMAMTPAANARGLEAVGLFPGKGGLGWTQGGLKAGYFGYLPTEEQLKATGFRILHLTHLSPLAVGYADVVLPNQTFYEKRGTTVNLEGRVLELHPAGINNGEADGAVAALALLADAVGVKPPVRLLRQAAKLLEEKYKLPKPFDLWRPKVGSLPPSFPPLSSGNLYLKPSMWRREQRVAEVARAVRLYLEAHPETARAEGLLEGATVELETPTGLLSALVRLDERLPKGFLFAPALGPWVGQRVAARVLVPAGGEM</sequence>
<name>D7BEC9_ALLS1</name>
<keyword evidence="9" id="KW-0411">Iron-sulfur</keyword>
<dbReference type="GO" id="GO:0016491">
    <property type="term" value="F:oxidoreductase activity"/>
    <property type="evidence" value="ECO:0007669"/>
    <property type="project" value="InterPro"/>
</dbReference>
<dbReference type="SUPFAM" id="SSF54862">
    <property type="entry name" value="4Fe-4S ferredoxins"/>
    <property type="match status" value="1"/>
</dbReference>
<feature type="domain" description="4Fe-4S His(Cys)3-ligated-type" evidence="15">
    <location>
        <begin position="99"/>
        <end position="138"/>
    </location>
</feature>
<dbReference type="RefSeq" id="WP_013157743.1">
    <property type="nucleotide sequence ID" value="NC_014212.1"/>
</dbReference>
<dbReference type="GO" id="GO:0051537">
    <property type="term" value="F:2 iron, 2 sulfur cluster binding"/>
    <property type="evidence" value="ECO:0007669"/>
    <property type="project" value="UniProtKB-KW"/>
</dbReference>
<accession>D7BEC9</accession>
<dbReference type="STRING" id="526227.Mesil_1277"/>
<dbReference type="Gene3D" id="3.30.200.210">
    <property type="match status" value="1"/>
</dbReference>
<dbReference type="Gene3D" id="2.40.40.20">
    <property type="match status" value="1"/>
</dbReference>
<dbReference type="InterPro" id="IPR006963">
    <property type="entry name" value="Mopterin_OxRdtase_4Fe-4S_dom"/>
</dbReference>